<protein>
    <recommendedName>
        <fullName evidence="5">HNHc domain containing protein</fullName>
    </recommendedName>
</protein>
<name>A0A6J5P4P7_9CAUD</name>
<proteinExistence type="predicted"/>
<evidence type="ECO:0000313" key="3">
    <source>
        <dbReference type="EMBL" id="CAB4186658.1"/>
    </source>
</evidence>
<reference evidence="1" key="1">
    <citation type="submission" date="2020-04" db="EMBL/GenBank/DDBJ databases">
        <authorList>
            <person name="Chiriac C."/>
            <person name="Salcher M."/>
            <person name="Ghai R."/>
            <person name="Kavagutti S V."/>
        </authorList>
    </citation>
    <scope>NUCLEOTIDE SEQUENCE</scope>
</reference>
<evidence type="ECO:0008006" key="5">
    <source>
        <dbReference type="Google" id="ProtNLM"/>
    </source>
</evidence>
<dbReference type="EMBL" id="LR797099">
    <property type="protein sequence ID" value="CAB4186658.1"/>
    <property type="molecule type" value="Genomic_DNA"/>
</dbReference>
<evidence type="ECO:0000313" key="1">
    <source>
        <dbReference type="EMBL" id="CAB4164085.1"/>
    </source>
</evidence>
<gene>
    <name evidence="3" type="ORF">UFOVP1146_21</name>
    <name evidence="4" type="ORF">UFOVP1638_124</name>
    <name evidence="1" type="ORF">UFOVP812_354</name>
    <name evidence="2" type="ORF">UFOVP818_211</name>
</gene>
<evidence type="ECO:0000313" key="2">
    <source>
        <dbReference type="EMBL" id="CAB4165675.1"/>
    </source>
</evidence>
<dbReference type="EMBL" id="LR797502">
    <property type="protein sequence ID" value="CAB4221019.1"/>
    <property type="molecule type" value="Genomic_DNA"/>
</dbReference>
<organism evidence="1">
    <name type="scientific">uncultured Caudovirales phage</name>
    <dbReference type="NCBI Taxonomy" id="2100421"/>
    <lineage>
        <taxon>Viruses</taxon>
        <taxon>Duplodnaviria</taxon>
        <taxon>Heunggongvirae</taxon>
        <taxon>Uroviricota</taxon>
        <taxon>Caudoviricetes</taxon>
        <taxon>Peduoviridae</taxon>
        <taxon>Maltschvirus</taxon>
        <taxon>Maltschvirus maltsch</taxon>
    </lineage>
</organism>
<accession>A0A6J5P4P7</accession>
<evidence type="ECO:0000313" key="4">
    <source>
        <dbReference type="EMBL" id="CAB4221019.1"/>
    </source>
</evidence>
<dbReference type="EMBL" id="LR796776">
    <property type="protein sequence ID" value="CAB4165675.1"/>
    <property type="molecule type" value="Genomic_DNA"/>
</dbReference>
<sequence length="116" mass="13691">MRPMCLACRQRFCAVNYHCGDRIYYRSRCEHCIRKKKKIKPQVPKWQTAGYKKKPTCDLCGFKAKYSAQLWVYHVDGNPHNCDHRNLKTVCMNCTAALTWLDLPWKLGDLEIIPDR</sequence>
<dbReference type="EMBL" id="LR796758">
    <property type="protein sequence ID" value="CAB4164085.1"/>
    <property type="molecule type" value="Genomic_DNA"/>
</dbReference>